<reference evidence="2" key="1">
    <citation type="submission" date="2022-02" db="EMBL/GenBank/DDBJ databases">
        <authorList>
            <person name="Henning P.M."/>
            <person name="McCubbin A.G."/>
            <person name="Shore J.S."/>
        </authorList>
    </citation>
    <scope>NUCLEOTIDE SEQUENCE</scope>
    <source>
        <strain evidence="2">F60SS</strain>
        <tissue evidence="2">Leaves</tissue>
    </source>
</reference>
<organism evidence="2 3">
    <name type="scientific">Turnera subulata</name>
    <dbReference type="NCBI Taxonomy" id="218843"/>
    <lineage>
        <taxon>Eukaryota</taxon>
        <taxon>Viridiplantae</taxon>
        <taxon>Streptophyta</taxon>
        <taxon>Embryophyta</taxon>
        <taxon>Tracheophyta</taxon>
        <taxon>Spermatophyta</taxon>
        <taxon>Magnoliopsida</taxon>
        <taxon>eudicotyledons</taxon>
        <taxon>Gunneridae</taxon>
        <taxon>Pentapetalae</taxon>
        <taxon>rosids</taxon>
        <taxon>fabids</taxon>
        <taxon>Malpighiales</taxon>
        <taxon>Passifloraceae</taxon>
        <taxon>Turnera</taxon>
    </lineage>
</organism>
<sequence>MATRLLRYPRSTVCAAKTEERQFHSSWALAHEGKKGEVINCNGKPFRGDQVSNPVTNTR</sequence>
<feature type="region of interest" description="Disordered" evidence="1">
    <location>
        <begin position="40"/>
        <end position="59"/>
    </location>
</feature>
<dbReference type="Proteomes" id="UP001141552">
    <property type="component" value="Unassembled WGS sequence"/>
</dbReference>
<reference evidence="2" key="2">
    <citation type="journal article" date="2023" name="Plants (Basel)">
        <title>Annotation of the Turnera subulata (Passifloraceae) Draft Genome Reveals the S-Locus Evolved after the Divergence of Turneroideae from Passifloroideae in a Stepwise Manner.</title>
        <authorList>
            <person name="Henning P.M."/>
            <person name="Roalson E.H."/>
            <person name="Mir W."/>
            <person name="McCubbin A.G."/>
            <person name="Shore J.S."/>
        </authorList>
    </citation>
    <scope>NUCLEOTIDE SEQUENCE</scope>
    <source>
        <strain evidence="2">F60SS</strain>
    </source>
</reference>
<dbReference type="AlphaFoldDB" id="A0A9Q0GA13"/>
<comment type="caution">
    <text evidence="2">The sequence shown here is derived from an EMBL/GenBank/DDBJ whole genome shotgun (WGS) entry which is preliminary data.</text>
</comment>
<protein>
    <submittedName>
        <fullName evidence="2">Uncharacterized protein</fullName>
    </submittedName>
</protein>
<keyword evidence="3" id="KW-1185">Reference proteome</keyword>
<proteinExistence type="predicted"/>
<name>A0A9Q0GA13_9ROSI</name>
<accession>A0A9Q0GA13</accession>
<evidence type="ECO:0000313" key="3">
    <source>
        <dbReference type="Proteomes" id="UP001141552"/>
    </source>
</evidence>
<gene>
    <name evidence="2" type="ORF">Tsubulata_046472</name>
</gene>
<evidence type="ECO:0000256" key="1">
    <source>
        <dbReference type="SAM" id="MobiDB-lite"/>
    </source>
</evidence>
<dbReference type="EMBL" id="JAKUCV010001552">
    <property type="protein sequence ID" value="KAJ4845861.1"/>
    <property type="molecule type" value="Genomic_DNA"/>
</dbReference>
<evidence type="ECO:0000313" key="2">
    <source>
        <dbReference type="EMBL" id="KAJ4845861.1"/>
    </source>
</evidence>
<feature type="compositionally biased region" description="Polar residues" evidence="1">
    <location>
        <begin position="50"/>
        <end position="59"/>
    </location>
</feature>